<feature type="non-terminal residue" evidence="1">
    <location>
        <position position="110"/>
    </location>
</feature>
<protein>
    <submittedName>
        <fullName evidence="1">Uncharacterized protein</fullName>
    </submittedName>
</protein>
<name>A0A2N1P060_9GLOM</name>
<accession>A0A2N1P060</accession>
<dbReference type="Proteomes" id="UP000233469">
    <property type="component" value="Unassembled WGS sequence"/>
</dbReference>
<gene>
    <name evidence="1" type="ORF">RhiirC2_726991</name>
</gene>
<dbReference type="EMBL" id="LLXL01000042">
    <property type="protein sequence ID" value="PKK79503.1"/>
    <property type="molecule type" value="Genomic_DNA"/>
</dbReference>
<evidence type="ECO:0000313" key="1">
    <source>
        <dbReference type="EMBL" id="PKK79503.1"/>
    </source>
</evidence>
<sequence length="110" mass="12133">MSYSPQLRLEDYSQYAGVGTIYQNNNVDLIEVDSINNSIGNGVDNNSKLRSQIETHEKVQLVFDESDSNDSNSTNSLSIVSQNDDVNDYKSRIMTTTIVTTTVTSVNSSS</sequence>
<comment type="caution">
    <text evidence="1">The sequence shown here is derived from an EMBL/GenBank/DDBJ whole genome shotgun (WGS) entry which is preliminary data.</text>
</comment>
<reference evidence="1 2" key="1">
    <citation type="submission" date="2016-04" db="EMBL/GenBank/DDBJ databases">
        <title>Genome analyses suggest a sexual origin of heterokaryosis in a supposedly ancient asexual fungus.</title>
        <authorList>
            <person name="Ropars J."/>
            <person name="Sedzielewska K."/>
            <person name="Noel J."/>
            <person name="Charron P."/>
            <person name="Farinelli L."/>
            <person name="Marton T."/>
            <person name="Kruger M."/>
            <person name="Pelin A."/>
            <person name="Brachmann A."/>
            <person name="Corradi N."/>
        </authorList>
    </citation>
    <scope>NUCLEOTIDE SEQUENCE [LARGE SCALE GENOMIC DNA]</scope>
    <source>
        <strain evidence="1 2">C2</strain>
    </source>
</reference>
<organism evidence="1 2">
    <name type="scientific">Rhizophagus irregularis</name>
    <dbReference type="NCBI Taxonomy" id="588596"/>
    <lineage>
        <taxon>Eukaryota</taxon>
        <taxon>Fungi</taxon>
        <taxon>Fungi incertae sedis</taxon>
        <taxon>Mucoromycota</taxon>
        <taxon>Glomeromycotina</taxon>
        <taxon>Glomeromycetes</taxon>
        <taxon>Glomerales</taxon>
        <taxon>Glomeraceae</taxon>
        <taxon>Rhizophagus</taxon>
    </lineage>
</organism>
<proteinExistence type="predicted"/>
<dbReference type="VEuPathDB" id="FungiDB:RhiirFUN_006945"/>
<dbReference type="VEuPathDB" id="FungiDB:FUN_004792"/>
<dbReference type="AlphaFoldDB" id="A0A2N1P060"/>
<evidence type="ECO:0000313" key="2">
    <source>
        <dbReference type="Proteomes" id="UP000233469"/>
    </source>
</evidence>
<reference evidence="1 2" key="2">
    <citation type="submission" date="2017-10" db="EMBL/GenBank/DDBJ databases">
        <title>Extensive intraspecific genome diversity in a model arbuscular mycorrhizal fungus.</title>
        <authorList>
            <person name="Chen E.C.H."/>
            <person name="Morin E."/>
            <person name="Baudet D."/>
            <person name="Noel J."/>
            <person name="Ndikumana S."/>
            <person name="Charron P."/>
            <person name="St-Onge C."/>
            <person name="Giorgi J."/>
            <person name="Grigoriev I.V."/>
            <person name="Roux C."/>
            <person name="Martin F.M."/>
            <person name="Corradi N."/>
        </authorList>
    </citation>
    <scope>NUCLEOTIDE SEQUENCE [LARGE SCALE GENOMIC DNA]</scope>
    <source>
        <strain evidence="1 2">C2</strain>
    </source>
</reference>